<evidence type="ECO:0000259" key="8">
    <source>
        <dbReference type="PROSITE" id="PS51188"/>
    </source>
</evidence>
<dbReference type="InterPro" id="IPR044713">
    <property type="entry name" value="DNJA1/2-like"/>
</dbReference>
<feature type="domain" description="CR-type" evidence="8">
    <location>
        <begin position="98"/>
        <end position="183"/>
    </location>
</feature>
<dbReference type="GO" id="GO:0030544">
    <property type="term" value="F:Hsp70 protein binding"/>
    <property type="evidence" value="ECO:0007669"/>
    <property type="project" value="InterPro"/>
</dbReference>
<keyword evidence="4 5" id="KW-0862">Zinc</keyword>
<feature type="region of interest" description="Disordered" evidence="6">
    <location>
        <begin position="348"/>
        <end position="383"/>
    </location>
</feature>
<dbReference type="GO" id="GO:0051082">
    <property type="term" value="F:unfolded protein binding"/>
    <property type="evidence" value="ECO:0007669"/>
    <property type="project" value="InterPro"/>
</dbReference>
<evidence type="ECO:0000256" key="1">
    <source>
        <dbReference type="ARBA" id="ARBA00022723"/>
    </source>
</evidence>
<dbReference type="InterPro" id="IPR001623">
    <property type="entry name" value="DnaJ_domain"/>
</dbReference>
<dbReference type="InterPro" id="IPR018253">
    <property type="entry name" value="DnaJ_domain_CS"/>
</dbReference>
<sequence length="383" mass="42287">MPVDTTYYDLLGVSPSATQSELKSAYKKLSLTHHPDKNRDDPIGASARFQEISQAYETLSDEGEREMYDRFGLHGPAAGGGGMDGMDMDDIFEDLYKGRVAHFNLQRNILCAACNASGARPGAQRSTCAKCSGKGKVQKLRSVGGGMVAQSWGECDACSGEGRKTREKDRCRKCKGEKVVKEKKKLDLIIERGMHHGQRIVFKGENDQVPGVPEAGDLIFTLQLQPHTSFEIRGLDLHTKCHITLSESLLGFERTILTHLDGRHLKWKSKSGKIVRPGETQRVVGEGMMREGDRGERGDLYITWEVDFPPDDFLSDIDGLKLAHLLPAKRPDPISDSSAPVEHIELEKASLEEFGRNEVPGQEEDWEDEEADGAPGGAQCAHQ</sequence>
<dbReference type="STRING" id="401625.A0A0P1BKI9"/>
<dbReference type="PROSITE" id="PS51188">
    <property type="entry name" value="ZF_CR"/>
    <property type="match status" value="1"/>
</dbReference>
<keyword evidence="1 5" id="KW-0479">Metal-binding</keyword>
<feature type="domain" description="J" evidence="7">
    <location>
        <begin position="6"/>
        <end position="72"/>
    </location>
</feature>
<dbReference type="Gene3D" id="1.10.287.110">
    <property type="entry name" value="DnaJ domain"/>
    <property type="match status" value="1"/>
</dbReference>
<evidence type="ECO:0000256" key="4">
    <source>
        <dbReference type="ARBA" id="ARBA00022833"/>
    </source>
</evidence>
<dbReference type="SUPFAM" id="SSF49493">
    <property type="entry name" value="HSP40/DnaJ peptide-binding domain"/>
    <property type="match status" value="2"/>
</dbReference>
<keyword evidence="10" id="KW-1185">Reference proteome</keyword>
<protein>
    <submittedName>
        <fullName evidence="9">-domain-containing protein</fullName>
    </submittedName>
</protein>
<dbReference type="FunFam" id="2.10.230.10:FF:000001">
    <property type="entry name" value="DnaJ subfamily A member 2"/>
    <property type="match status" value="1"/>
</dbReference>
<dbReference type="PROSITE" id="PS50076">
    <property type="entry name" value="DNAJ_2"/>
    <property type="match status" value="1"/>
</dbReference>
<dbReference type="Pfam" id="PF00226">
    <property type="entry name" value="DnaJ"/>
    <property type="match status" value="1"/>
</dbReference>
<keyword evidence="2" id="KW-0677">Repeat</keyword>
<accession>A0A0P1BKI9</accession>
<evidence type="ECO:0000256" key="2">
    <source>
        <dbReference type="ARBA" id="ARBA00022737"/>
    </source>
</evidence>
<dbReference type="CDD" id="cd10719">
    <property type="entry name" value="DnaJ_zf"/>
    <property type="match status" value="1"/>
</dbReference>
<evidence type="ECO:0000256" key="6">
    <source>
        <dbReference type="SAM" id="MobiDB-lite"/>
    </source>
</evidence>
<dbReference type="SMART" id="SM00271">
    <property type="entry name" value="DnaJ"/>
    <property type="match status" value="1"/>
</dbReference>
<feature type="zinc finger region" description="CR-type" evidence="5">
    <location>
        <begin position="98"/>
        <end position="183"/>
    </location>
</feature>
<dbReference type="InterPro" id="IPR036410">
    <property type="entry name" value="HSP_DnaJ_Cys-rich_dom_sf"/>
</dbReference>
<dbReference type="SUPFAM" id="SSF57938">
    <property type="entry name" value="DnaJ/Hsp40 cysteine-rich domain"/>
    <property type="match status" value="1"/>
</dbReference>
<dbReference type="Pfam" id="PF01556">
    <property type="entry name" value="DnaJ_C"/>
    <property type="match status" value="1"/>
</dbReference>
<dbReference type="InterPro" id="IPR001305">
    <property type="entry name" value="HSP_DnaJ_Cys-rich_dom"/>
</dbReference>
<dbReference type="PRINTS" id="PR00625">
    <property type="entry name" value="JDOMAIN"/>
</dbReference>
<feature type="compositionally biased region" description="Acidic residues" evidence="6">
    <location>
        <begin position="361"/>
        <end position="372"/>
    </location>
</feature>
<dbReference type="CDD" id="cd10747">
    <property type="entry name" value="DnaJ_C"/>
    <property type="match status" value="1"/>
</dbReference>
<evidence type="ECO:0000256" key="5">
    <source>
        <dbReference type="PROSITE-ProRule" id="PRU00546"/>
    </source>
</evidence>
<dbReference type="GO" id="GO:0008270">
    <property type="term" value="F:zinc ion binding"/>
    <property type="evidence" value="ECO:0007669"/>
    <property type="project" value="UniProtKB-KW"/>
</dbReference>
<name>A0A0P1BKI9_9BASI</name>
<dbReference type="Pfam" id="PF00684">
    <property type="entry name" value="DnaJ_CXXCXGXG"/>
    <property type="match status" value="1"/>
</dbReference>
<dbReference type="OrthoDB" id="550424at2759"/>
<reference evidence="10" key="1">
    <citation type="submission" date="2014-09" db="EMBL/GenBank/DDBJ databases">
        <authorList>
            <person name="Sharma Rahul"/>
            <person name="Thines Marco"/>
        </authorList>
    </citation>
    <scope>NUCLEOTIDE SEQUENCE [LARGE SCALE GENOMIC DNA]</scope>
</reference>
<dbReference type="CDD" id="cd06257">
    <property type="entry name" value="DnaJ"/>
    <property type="match status" value="1"/>
</dbReference>
<evidence type="ECO:0000256" key="3">
    <source>
        <dbReference type="ARBA" id="ARBA00022771"/>
    </source>
</evidence>
<evidence type="ECO:0000313" key="9">
    <source>
        <dbReference type="EMBL" id="CEH17022.1"/>
    </source>
</evidence>
<dbReference type="PANTHER" id="PTHR43888">
    <property type="entry name" value="DNAJ-LIKE-2, ISOFORM A-RELATED"/>
    <property type="match status" value="1"/>
</dbReference>
<evidence type="ECO:0000259" key="7">
    <source>
        <dbReference type="PROSITE" id="PS50076"/>
    </source>
</evidence>
<dbReference type="InterPro" id="IPR002939">
    <property type="entry name" value="DnaJ_C"/>
</dbReference>
<dbReference type="Gene3D" id="2.60.260.20">
    <property type="entry name" value="Urease metallochaperone UreE, N-terminal domain"/>
    <property type="match status" value="2"/>
</dbReference>
<dbReference type="InterPro" id="IPR008971">
    <property type="entry name" value="HSP40/DnaJ_pept-bd"/>
</dbReference>
<dbReference type="AlphaFoldDB" id="A0A0P1BKI9"/>
<evidence type="ECO:0000313" key="10">
    <source>
        <dbReference type="Proteomes" id="UP000054845"/>
    </source>
</evidence>
<organism evidence="9 10">
    <name type="scientific">Ceraceosorus bombacis</name>
    <dbReference type="NCBI Taxonomy" id="401625"/>
    <lineage>
        <taxon>Eukaryota</taxon>
        <taxon>Fungi</taxon>
        <taxon>Dikarya</taxon>
        <taxon>Basidiomycota</taxon>
        <taxon>Ustilaginomycotina</taxon>
        <taxon>Exobasidiomycetes</taxon>
        <taxon>Ceraceosorales</taxon>
        <taxon>Ceraceosoraceae</taxon>
        <taxon>Ceraceosorus</taxon>
    </lineage>
</organism>
<dbReference type="Gene3D" id="2.10.230.10">
    <property type="entry name" value="Heat shock protein DnaJ, cysteine-rich domain"/>
    <property type="match status" value="1"/>
</dbReference>
<dbReference type="SUPFAM" id="SSF46565">
    <property type="entry name" value="Chaperone J-domain"/>
    <property type="match status" value="1"/>
</dbReference>
<keyword evidence="3 5" id="KW-0863">Zinc-finger</keyword>
<dbReference type="FunFam" id="2.60.260.20:FF:000003">
    <property type="entry name" value="DnaJ subfamily A member 2"/>
    <property type="match status" value="1"/>
</dbReference>
<dbReference type="PROSITE" id="PS00636">
    <property type="entry name" value="DNAJ_1"/>
    <property type="match status" value="1"/>
</dbReference>
<dbReference type="EMBL" id="CCYA01000254">
    <property type="protein sequence ID" value="CEH17022.1"/>
    <property type="molecule type" value="Genomic_DNA"/>
</dbReference>
<dbReference type="Proteomes" id="UP000054845">
    <property type="component" value="Unassembled WGS sequence"/>
</dbReference>
<dbReference type="InterPro" id="IPR036869">
    <property type="entry name" value="J_dom_sf"/>
</dbReference>
<dbReference type="GO" id="GO:0006457">
    <property type="term" value="P:protein folding"/>
    <property type="evidence" value="ECO:0007669"/>
    <property type="project" value="InterPro"/>
</dbReference>
<proteinExistence type="predicted"/>